<proteinExistence type="predicted"/>
<evidence type="ECO:0000256" key="1">
    <source>
        <dbReference type="SAM" id="MobiDB-lite"/>
    </source>
</evidence>
<gene>
    <name evidence="2" type="ORF">SK128_005125</name>
</gene>
<name>A0AAN8WR73_HALRR</name>
<feature type="region of interest" description="Disordered" evidence="1">
    <location>
        <begin position="97"/>
        <end position="147"/>
    </location>
</feature>
<dbReference type="AlphaFoldDB" id="A0AAN8WR73"/>
<keyword evidence="3" id="KW-1185">Reference proteome</keyword>
<feature type="compositionally biased region" description="Basic and acidic residues" evidence="1">
    <location>
        <begin position="118"/>
        <end position="133"/>
    </location>
</feature>
<comment type="caution">
    <text evidence="2">The sequence shown here is derived from an EMBL/GenBank/DDBJ whole genome shotgun (WGS) entry which is preliminary data.</text>
</comment>
<protein>
    <submittedName>
        <fullName evidence="2">Uncharacterized protein</fullName>
    </submittedName>
</protein>
<evidence type="ECO:0000313" key="3">
    <source>
        <dbReference type="Proteomes" id="UP001381693"/>
    </source>
</evidence>
<reference evidence="2 3" key="1">
    <citation type="submission" date="2023-11" db="EMBL/GenBank/DDBJ databases">
        <title>Halocaridina rubra genome assembly.</title>
        <authorList>
            <person name="Smith C."/>
        </authorList>
    </citation>
    <scope>NUCLEOTIDE SEQUENCE [LARGE SCALE GENOMIC DNA]</scope>
    <source>
        <strain evidence="2">EP-1</strain>
        <tissue evidence="2">Whole</tissue>
    </source>
</reference>
<sequence length="217" mass="24526">MQSKIVQASRPSTDEVEMSWRVQSPFQPSNILYPHQVGSVESCSSWPGSVWRREPSKYWLDSDLNNNENNSNYPAHIHSRDSPLRLSCSSDCSDISNDDVSGLSSSDTEESDSNNNNNDHEEKETQTETEDRNNNINQNKKCGLKESAPININQDSAWKQISSTKSDSPSRERLLDEEGYIRRAASLCLDETGSKRYWQVFYLWPATSSGVLIMPVA</sequence>
<feature type="compositionally biased region" description="Low complexity" evidence="1">
    <location>
        <begin position="97"/>
        <end position="106"/>
    </location>
</feature>
<accession>A0AAN8WR73</accession>
<organism evidence="2 3">
    <name type="scientific">Halocaridina rubra</name>
    <name type="common">Hawaiian red shrimp</name>
    <dbReference type="NCBI Taxonomy" id="373956"/>
    <lineage>
        <taxon>Eukaryota</taxon>
        <taxon>Metazoa</taxon>
        <taxon>Ecdysozoa</taxon>
        <taxon>Arthropoda</taxon>
        <taxon>Crustacea</taxon>
        <taxon>Multicrustacea</taxon>
        <taxon>Malacostraca</taxon>
        <taxon>Eumalacostraca</taxon>
        <taxon>Eucarida</taxon>
        <taxon>Decapoda</taxon>
        <taxon>Pleocyemata</taxon>
        <taxon>Caridea</taxon>
        <taxon>Atyoidea</taxon>
        <taxon>Atyidae</taxon>
        <taxon>Halocaridina</taxon>
    </lineage>
</organism>
<dbReference type="EMBL" id="JAXCGZ010020956">
    <property type="protein sequence ID" value="KAK7063082.1"/>
    <property type="molecule type" value="Genomic_DNA"/>
</dbReference>
<dbReference type="Proteomes" id="UP001381693">
    <property type="component" value="Unassembled WGS sequence"/>
</dbReference>
<evidence type="ECO:0000313" key="2">
    <source>
        <dbReference type="EMBL" id="KAK7063082.1"/>
    </source>
</evidence>